<evidence type="ECO:0000313" key="4">
    <source>
        <dbReference type="EMBL" id="TFH84120.1"/>
    </source>
</evidence>
<accession>A0A4Y8VUF2</accession>
<sequence>MVKRISLIVVCTAIAFFAFSFYSESKADKEENEEKEEEVDFQNIPLTSKQLNAIDLKLGEAQKRELDAMLHVNGTLVLRAQNMADVASLMGGVVKSISVKEGQQINKGQVVATIENTEIVSLQKDYYSAYKEMESAKLEMERQKTLASSGAGIKKTLLLSEKDYKVAKANLIGIGRQLTQLGISTASVAKGKFTTVFPLYAPIKGTVSEITASLGSYADMQTPLMKIRNNNAVECDLNVFERDLNKVKIGNRVLLSLTNQPGVKVSGHVYGMNEYFNEGTKSVAVHVKLDATRGTNLFDGMYVSGQIATGRQLCVALPNKAIVNIEGKQYIFALNKQPRNGEYSFSRHEVTTGVSNDGYTEVSLCKHIQNGQKIVTDNAFYLASQIGDHGEED</sequence>
<organism evidence="4 5">
    <name type="scientific">Segatella hominis</name>
    <dbReference type="NCBI Taxonomy" id="2518605"/>
    <lineage>
        <taxon>Bacteria</taxon>
        <taxon>Pseudomonadati</taxon>
        <taxon>Bacteroidota</taxon>
        <taxon>Bacteroidia</taxon>
        <taxon>Bacteroidales</taxon>
        <taxon>Prevotellaceae</taxon>
        <taxon>Segatella</taxon>
    </lineage>
</organism>
<protein>
    <submittedName>
        <fullName evidence="4">Efflux RND transporter periplasmic adaptor subunit</fullName>
    </submittedName>
</protein>
<dbReference type="InterPro" id="IPR006143">
    <property type="entry name" value="RND_pump_MFP"/>
</dbReference>
<dbReference type="GeneID" id="302994320"/>
<reference evidence="4 5" key="1">
    <citation type="submission" date="2019-02" db="EMBL/GenBank/DDBJ databases">
        <title>Draft Genome Sequence of the Prevotella sp. BCRC 81118, Isolated from Human Feces.</title>
        <authorList>
            <person name="Huang C.-H."/>
        </authorList>
    </citation>
    <scope>NUCLEOTIDE SEQUENCE [LARGE SCALE GENOMIC DNA]</scope>
    <source>
        <strain evidence="4 5">BCRC 81118</strain>
    </source>
</reference>
<keyword evidence="2" id="KW-0813">Transport</keyword>
<comment type="similarity">
    <text evidence="1">Belongs to the membrane fusion protein (MFP) (TC 8.A.1) family.</text>
</comment>
<dbReference type="Gene3D" id="2.40.50.100">
    <property type="match status" value="1"/>
</dbReference>
<dbReference type="GO" id="GO:0022857">
    <property type="term" value="F:transmembrane transporter activity"/>
    <property type="evidence" value="ECO:0007669"/>
    <property type="project" value="InterPro"/>
</dbReference>
<dbReference type="GO" id="GO:0030313">
    <property type="term" value="C:cell envelope"/>
    <property type="evidence" value="ECO:0007669"/>
    <property type="project" value="TreeGrafter"/>
</dbReference>
<dbReference type="PANTHER" id="PTHR30097:SF4">
    <property type="entry name" value="SLR6042 PROTEIN"/>
    <property type="match status" value="1"/>
</dbReference>
<dbReference type="PANTHER" id="PTHR30097">
    <property type="entry name" value="CATION EFFLUX SYSTEM PROTEIN CUSB"/>
    <property type="match status" value="1"/>
</dbReference>
<evidence type="ECO:0000259" key="3">
    <source>
        <dbReference type="Pfam" id="PF25973"/>
    </source>
</evidence>
<dbReference type="NCBIfam" id="TIGR01730">
    <property type="entry name" value="RND_mfp"/>
    <property type="match status" value="1"/>
</dbReference>
<dbReference type="InterPro" id="IPR058647">
    <property type="entry name" value="BSH_CzcB-like"/>
</dbReference>
<evidence type="ECO:0000313" key="5">
    <source>
        <dbReference type="Proteomes" id="UP000297872"/>
    </source>
</evidence>
<dbReference type="EMBL" id="SGVY01000005">
    <property type="protein sequence ID" value="TFH84120.1"/>
    <property type="molecule type" value="Genomic_DNA"/>
</dbReference>
<proteinExistence type="inferred from homology"/>
<evidence type="ECO:0000256" key="1">
    <source>
        <dbReference type="ARBA" id="ARBA00009477"/>
    </source>
</evidence>
<dbReference type="GO" id="GO:0015679">
    <property type="term" value="P:plasma membrane copper ion transport"/>
    <property type="evidence" value="ECO:0007669"/>
    <property type="project" value="TreeGrafter"/>
</dbReference>
<dbReference type="InterPro" id="IPR051909">
    <property type="entry name" value="MFP_Cation_Efflux"/>
</dbReference>
<evidence type="ECO:0000256" key="2">
    <source>
        <dbReference type="ARBA" id="ARBA00022448"/>
    </source>
</evidence>
<dbReference type="GO" id="GO:0060003">
    <property type="term" value="P:copper ion export"/>
    <property type="evidence" value="ECO:0007669"/>
    <property type="project" value="TreeGrafter"/>
</dbReference>
<dbReference type="Pfam" id="PF25973">
    <property type="entry name" value="BSH_CzcB"/>
    <property type="match status" value="1"/>
</dbReference>
<gene>
    <name evidence="4" type="ORF">EXN75_03280</name>
</gene>
<dbReference type="SUPFAM" id="SSF111369">
    <property type="entry name" value="HlyD-like secretion proteins"/>
    <property type="match status" value="1"/>
</dbReference>
<dbReference type="GO" id="GO:0016020">
    <property type="term" value="C:membrane"/>
    <property type="evidence" value="ECO:0007669"/>
    <property type="project" value="InterPro"/>
</dbReference>
<name>A0A4Y8VUF2_9BACT</name>
<dbReference type="RefSeq" id="WP_134842757.1">
    <property type="nucleotide sequence ID" value="NZ_SGVY01000005.1"/>
</dbReference>
<dbReference type="Gene3D" id="2.40.420.20">
    <property type="match status" value="1"/>
</dbReference>
<feature type="domain" description="CzcB-like barrel-sandwich hybrid" evidence="3">
    <location>
        <begin position="83"/>
        <end position="227"/>
    </location>
</feature>
<dbReference type="Gene3D" id="2.40.30.170">
    <property type="match status" value="1"/>
</dbReference>
<keyword evidence="5" id="KW-1185">Reference proteome</keyword>
<dbReference type="AlphaFoldDB" id="A0A4Y8VUF2"/>
<dbReference type="OrthoDB" id="9814657at2"/>
<comment type="caution">
    <text evidence="4">The sequence shown here is derived from an EMBL/GenBank/DDBJ whole genome shotgun (WGS) entry which is preliminary data.</text>
</comment>
<dbReference type="Proteomes" id="UP000297872">
    <property type="component" value="Unassembled WGS sequence"/>
</dbReference>